<evidence type="ECO:0000313" key="1">
    <source>
        <dbReference type="EMBL" id="SUF55012.1"/>
    </source>
</evidence>
<proteinExistence type="predicted"/>
<evidence type="ECO:0000313" key="2">
    <source>
        <dbReference type="Proteomes" id="UP000254597"/>
    </source>
</evidence>
<protein>
    <submittedName>
        <fullName evidence="1">Uncharacterized protein</fullName>
    </submittedName>
</protein>
<name>A0A379QEY4_SALER</name>
<sequence length="67" mass="7368">MMKELSHSETNIISGGKINFSNYGNLIKGISTVREAVKALPEPGNDTTIFTPKPHWNSSIGYWKGGF</sequence>
<organism evidence="1 2">
    <name type="scientific">Salmonella enterica</name>
    <name type="common">Salmonella choleraesuis</name>
    <dbReference type="NCBI Taxonomy" id="28901"/>
    <lineage>
        <taxon>Bacteria</taxon>
        <taxon>Pseudomonadati</taxon>
        <taxon>Pseudomonadota</taxon>
        <taxon>Gammaproteobacteria</taxon>
        <taxon>Enterobacterales</taxon>
        <taxon>Enterobacteriaceae</taxon>
        <taxon>Salmonella</taxon>
    </lineage>
</organism>
<gene>
    <name evidence="1" type="ORF">NCTC10252_00181</name>
</gene>
<reference evidence="1 2" key="1">
    <citation type="submission" date="2018-06" db="EMBL/GenBank/DDBJ databases">
        <authorList>
            <consortium name="Pathogen Informatics"/>
            <person name="Doyle S."/>
        </authorList>
    </citation>
    <scope>NUCLEOTIDE SEQUENCE [LARGE SCALE GENOMIC DNA]</scope>
    <source>
        <strain evidence="1 2">NCTC10252</strain>
    </source>
</reference>
<dbReference type="EMBL" id="UGWP01000003">
    <property type="protein sequence ID" value="SUF55012.1"/>
    <property type="molecule type" value="Genomic_DNA"/>
</dbReference>
<dbReference type="Proteomes" id="UP000254597">
    <property type="component" value="Unassembled WGS sequence"/>
</dbReference>
<accession>A0A379QEY4</accession>
<dbReference type="AlphaFoldDB" id="A0A379QEY4"/>